<sequence>MSALSGGHGWHPWTRQALQLHFLSACLHPALPALNSQSGKETEQIF</sequence>
<gene>
    <name evidence="1" type="ORF">BN2614_LOCUS1</name>
</gene>
<comment type="caution">
    <text evidence="1">The sequence shown here is derived from an EMBL/GenBank/DDBJ whole genome shotgun (WGS) entry which is preliminary data.</text>
</comment>
<name>A0A9X9LDR8_GULGU</name>
<accession>A0A9X9LDR8</accession>
<dbReference type="EMBL" id="CYRY02001092">
    <property type="protein sequence ID" value="VCW59613.1"/>
    <property type="molecule type" value="Genomic_DNA"/>
</dbReference>
<proteinExistence type="predicted"/>
<organism evidence="1 2">
    <name type="scientific">Gulo gulo</name>
    <name type="common">Wolverine</name>
    <name type="synonym">Gluton</name>
    <dbReference type="NCBI Taxonomy" id="48420"/>
    <lineage>
        <taxon>Eukaryota</taxon>
        <taxon>Metazoa</taxon>
        <taxon>Chordata</taxon>
        <taxon>Craniata</taxon>
        <taxon>Vertebrata</taxon>
        <taxon>Euteleostomi</taxon>
        <taxon>Mammalia</taxon>
        <taxon>Eutheria</taxon>
        <taxon>Laurasiatheria</taxon>
        <taxon>Carnivora</taxon>
        <taxon>Caniformia</taxon>
        <taxon>Musteloidea</taxon>
        <taxon>Mustelidae</taxon>
        <taxon>Guloninae</taxon>
        <taxon>Gulo</taxon>
    </lineage>
</organism>
<keyword evidence="2" id="KW-1185">Reference proteome</keyword>
<reference evidence="1 2" key="1">
    <citation type="submission" date="2018-10" db="EMBL/GenBank/DDBJ databases">
        <authorList>
            <person name="Ekblom R."/>
            <person name="Jareborg N."/>
        </authorList>
    </citation>
    <scope>NUCLEOTIDE SEQUENCE [LARGE SCALE GENOMIC DNA]</scope>
    <source>
        <tissue evidence="1">Muscle</tissue>
    </source>
</reference>
<dbReference type="Proteomes" id="UP000269945">
    <property type="component" value="Unassembled WGS sequence"/>
</dbReference>
<evidence type="ECO:0000313" key="2">
    <source>
        <dbReference type="Proteomes" id="UP000269945"/>
    </source>
</evidence>
<protein>
    <submittedName>
        <fullName evidence="1">Uncharacterized protein</fullName>
    </submittedName>
</protein>
<dbReference type="AlphaFoldDB" id="A0A9X9LDR8"/>
<evidence type="ECO:0000313" key="1">
    <source>
        <dbReference type="EMBL" id="VCW59613.1"/>
    </source>
</evidence>